<dbReference type="InterPro" id="IPR013324">
    <property type="entry name" value="RNA_pol_sigma_r3/r4-like"/>
</dbReference>
<name>A0A6J4KJS0_9SPHI</name>
<gene>
    <name evidence="8" type="ORF">AVDCRST_MAG56-6035</name>
</gene>
<dbReference type="SUPFAM" id="SSF88659">
    <property type="entry name" value="Sigma3 and sigma4 domains of RNA polymerase sigma factors"/>
    <property type="match status" value="1"/>
</dbReference>
<evidence type="ECO:0000256" key="4">
    <source>
        <dbReference type="ARBA" id="ARBA00023163"/>
    </source>
</evidence>
<feature type="domain" description="RNA polymerase sigma factor 70 region 4 type 2" evidence="7">
    <location>
        <begin position="127"/>
        <end position="179"/>
    </location>
</feature>
<dbReference type="InterPro" id="IPR013325">
    <property type="entry name" value="RNA_pol_sigma_r2"/>
</dbReference>
<dbReference type="Pfam" id="PF08281">
    <property type="entry name" value="Sigma70_r4_2"/>
    <property type="match status" value="1"/>
</dbReference>
<comment type="similarity">
    <text evidence="1">Belongs to the sigma-70 factor family. ECF subfamily.</text>
</comment>
<evidence type="ECO:0000259" key="7">
    <source>
        <dbReference type="Pfam" id="PF08281"/>
    </source>
</evidence>
<sequence>MRSNPQELAEQWIRFTQGDETAFAALFRTFHPYLYRYGHRLTWNEELTRDCIQVVFMNLWTRRENLPAVTQVRPYLFRALRNEVLKRHQQGRRAGSLHDEYTATEADVVFSAEELVTQAEAFQMKKEALAEALNHLSKREREVVYLHYYENLTYREIAGILSIHYQSVLNCLHLAFRKLRSNATLRRVVDLSLPLLAYLVS</sequence>
<dbReference type="PANTHER" id="PTHR43133:SF46">
    <property type="entry name" value="RNA POLYMERASE SIGMA-70 FACTOR ECF SUBFAMILY"/>
    <property type="match status" value="1"/>
</dbReference>
<evidence type="ECO:0000259" key="6">
    <source>
        <dbReference type="Pfam" id="PF04542"/>
    </source>
</evidence>
<protein>
    <recommendedName>
        <fullName evidence="9">RNA polymerase ECF-type sigma factor</fullName>
    </recommendedName>
</protein>
<feature type="coiled-coil region" evidence="5">
    <location>
        <begin position="112"/>
        <end position="139"/>
    </location>
</feature>
<dbReference type="Pfam" id="PF04542">
    <property type="entry name" value="Sigma70_r2"/>
    <property type="match status" value="1"/>
</dbReference>
<dbReference type="InterPro" id="IPR013249">
    <property type="entry name" value="RNA_pol_sigma70_r4_t2"/>
</dbReference>
<dbReference type="EMBL" id="CADCTQ010000491">
    <property type="protein sequence ID" value="CAA9307981.1"/>
    <property type="molecule type" value="Genomic_DNA"/>
</dbReference>
<dbReference type="PANTHER" id="PTHR43133">
    <property type="entry name" value="RNA POLYMERASE ECF-TYPE SIGMA FACTO"/>
    <property type="match status" value="1"/>
</dbReference>
<evidence type="ECO:0008006" key="9">
    <source>
        <dbReference type="Google" id="ProtNLM"/>
    </source>
</evidence>
<organism evidence="8">
    <name type="scientific">uncultured Cytophagales bacterium</name>
    <dbReference type="NCBI Taxonomy" id="158755"/>
    <lineage>
        <taxon>Bacteria</taxon>
        <taxon>Pseudomonadati</taxon>
        <taxon>Bacteroidota</taxon>
        <taxon>Sphingobacteriia</taxon>
        <taxon>Sphingobacteriales</taxon>
        <taxon>environmental samples</taxon>
    </lineage>
</organism>
<dbReference type="Gene3D" id="1.10.10.10">
    <property type="entry name" value="Winged helix-like DNA-binding domain superfamily/Winged helix DNA-binding domain"/>
    <property type="match status" value="1"/>
</dbReference>
<proteinExistence type="inferred from homology"/>
<evidence type="ECO:0000313" key="8">
    <source>
        <dbReference type="EMBL" id="CAA9307981.1"/>
    </source>
</evidence>
<feature type="domain" description="RNA polymerase sigma-70 region 2" evidence="6">
    <location>
        <begin position="26"/>
        <end position="93"/>
    </location>
</feature>
<dbReference type="GO" id="GO:0006352">
    <property type="term" value="P:DNA-templated transcription initiation"/>
    <property type="evidence" value="ECO:0007669"/>
    <property type="project" value="InterPro"/>
</dbReference>
<dbReference type="GO" id="GO:0003677">
    <property type="term" value="F:DNA binding"/>
    <property type="evidence" value="ECO:0007669"/>
    <property type="project" value="InterPro"/>
</dbReference>
<dbReference type="NCBIfam" id="TIGR02937">
    <property type="entry name" value="sigma70-ECF"/>
    <property type="match status" value="1"/>
</dbReference>
<keyword evidence="5" id="KW-0175">Coiled coil</keyword>
<keyword evidence="3" id="KW-0731">Sigma factor</keyword>
<dbReference type="InterPro" id="IPR007627">
    <property type="entry name" value="RNA_pol_sigma70_r2"/>
</dbReference>
<dbReference type="InterPro" id="IPR036388">
    <property type="entry name" value="WH-like_DNA-bd_sf"/>
</dbReference>
<keyword evidence="2" id="KW-0805">Transcription regulation</keyword>
<evidence type="ECO:0000256" key="3">
    <source>
        <dbReference type="ARBA" id="ARBA00023082"/>
    </source>
</evidence>
<keyword evidence="4" id="KW-0804">Transcription</keyword>
<accession>A0A6J4KJS0</accession>
<dbReference type="AlphaFoldDB" id="A0A6J4KJS0"/>
<dbReference type="GO" id="GO:0016987">
    <property type="term" value="F:sigma factor activity"/>
    <property type="evidence" value="ECO:0007669"/>
    <property type="project" value="UniProtKB-KW"/>
</dbReference>
<reference evidence="8" key="1">
    <citation type="submission" date="2020-02" db="EMBL/GenBank/DDBJ databases">
        <authorList>
            <person name="Meier V. D."/>
        </authorList>
    </citation>
    <scope>NUCLEOTIDE SEQUENCE</scope>
    <source>
        <strain evidence="8">AVDCRST_MAG56</strain>
    </source>
</reference>
<dbReference type="CDD" id="cd06171">
    <property type="entry name" value="Sigma70_r4"/>
    <property type="match status" value="1"/>
</dbReference>
<evidence type="ECO:0000256" key="2">
    <source>
        <dbReference type="ARBA" id="ARBA00023015"/>
    </source>
</evidence>
<evidence type="ECO:0000256" key="1">
    <source>
        <dbReference type="ARBA" id="ARBA00010641"/>
    </source>
</evidence>
<dbReference type="InterPro" id="IPR014284">
    <property type="entry name" value="RNA_pol_sigma-70_dom"/>
</dbReference>
<dbReference type="SUPFAM" id="SSF88946">
    <property type="entry name" value="Sigma2 domain of RNA polymerase sigma factors"/>
    <property type="match status" value="1"/>
</dbReference>
<dbReference type="Gene3D" id="1.10.1740.10">
    <property type="match status" value="1"/>
</dbReference>
<dbReference type="InterPro" id="IPR039425">
    <property type="entry name" value="RNA_pol_sigma-70-like"/>
</dbReference>
<evidence type="ECO:0000256" key="5">
    <source>
        <dbReference type="SAM" id="Coils"/>
    </source>
</evidence>